<evidence type="ECO:0000256" key="3">
    <source>
        <dbReference type="ARBA" id="ARBA00022777"/>
    </source>
</evidence>
<organism evidence="9 10">
    <name type="scientific">Tribonema minus</name>
    <dbReference type="NCBI Taxonomy" id="303371"/>
    <lineage>
        <taxon>Eukaryota</taxon>
        <taxon>Sar</taxon>
        <taxon>Stramenopiles</taxon>
        <taxon>Ochrophyta</taxon>
        <taxon>PX clade</taxon>
        <taxon>Xanthophyceae</taxon>
        <taxon>Tribonematales</taxon>
        <taxon>Tribonemataceae</taxon>
        <taxon>Tribonema</taxon>
    </lineage>
</organism>
<dbReference type="InterPro" id="IPR017441">
    <property type="entry name" value="Protein_kinase_ATP_BS"/>
</dbReference>
<evidence type="ECO:0000313" key="9">
    <source>
        <dbReference type="EMBL" id="KAG5190475.1"/>
    </source>
</evidence>
<keyword evidence="3 9" id="KW-0418">Kinase</keyword>
<dbReference type="EMBL" id="JAFCMP010000034">
    <property type="protein sequence ID" value="KAG5190475.1"/>
    <property type="molecule type" value="Genomic_DNA"/>
</dbReference>
<dbReference type="InterPro" id="IPR008271">
    <property type="entry name" value="Ser/Thr_kinase_AS"/>
</dbReference>
<dbReference type="SMART" id="SM00220">
    <property type="entry name" value="S_TKc"/>
    <property type="match status" value="1"/>
</dbReference>
<evidence type="ECO:0000256" key="2">
    <source>
        <dbReference type="ARBA" id="ARBA00022741"/>
    </source>
</evidence>
<dbReference type="GO" id="GO:0005524">
    <property type="term" value="F:ATP binding"/>
    <property type="evidence" value="ECO:0007669"/>
    <property type="project" value="UniProtKB-UniRule"/>
</dbReference>
<feature type="region of interest" description="Disordered" evidence="7">
    <location>
        <begin position="223"/>
        <end position="253"/>
    </location>
</feature>
<dbReference type="OrthoDB" id="193416at2759"/>
<feature type="binding site" evidence="5">
    <location>
        <position position="33"/>
    </location>
    <ligand>
        <name>ATP</name>
        <dbReference type="ChEBI" id="CHEBI:30616"/>
    </ligand>
</feature>
<keyword evidence="4 5" id="KW-0067">ATP-binding</keyword>
<feature type="compositionally biased region" description="Gly residues" evidence="7">
    <location>
        <begin position="227"/>
        <end position="236"/>
    </location>
</feature>
<protein>
    <submittedName>
        <fullName evidence="9">Kinase-like domain-containing protein</fullName>
    </submittedName>
</protein>
<dbReference type="Proteomes" id="UP000664859">
    <property type="component" value="Unassembled WGS sequence"/>
</dbReference>
<dbReference type="SUPFAM" id="SSF56112">
    <property type="entry name" value="Protein kinase-like (PK-like)"/>
    <property type="match status" value="1"/>
</dbReference>
<evidence type="ECO:0000313" key="10">
    <source>
        <dbReference type="Proteomes" id="UP000664859"/>
    </source>
</evidence>
<feature type="domain" description="Protein kinase" evidence="8">
    <location>
        <begin position="6"/>
        <end position="253"/>
    </location>
</feature>
<keyword evidence="6" id="KW-0723">Serine/threonine-protein kinase</keyword>
<evidence type="ECO:0000256" key="1">
    <source>
        <dbReference type="ARBA" id="ARBA00022679"/>
    </source>
</evidence>
<dbReference type="GO" id="GO:0004674">
    <property type="term" value="F:protein serine/threonine kinase activity"/>
    <property type="evidence" value="ECO:0007669"/>
    <property type="project" value="UniProtKB-KW"/>
</dbReference>
<keyword evidence="10" id="KW-1185">Reference proteome</keyword>
<comment type="similarity">
    <text evidence="6">Belongs to the protein kinase superfamily.</text>
</comment>
<dbReference type="PIRSF" id="PIRSF000654">
    <property type="entry name" value="Integrin-linked_kinase"/>
    <property type="match status" value="1"/>
</dbReference>
<evidence type="ECO:0000259" key="8">
    <source>
        <dbReference type="PROSITE" id="PS50011"/>
    </source>
</evidence>
<feature type="non-terminal residue" evidence="9">
    <location>
        <position position="253"/>
    </location>
</feature>
<gene>
    <name evidence="9" type="ORF">JKP88DRAFT_205489</name>
</gene>
<evidence type="ECO:0000256" key="5">
    <source>
        <dbReference type="PROSITE-ProRule" id="PRU10141"/>
    </source>
</evidence>
<dbReference type="InterPro" id="IPR000719">
    <property type="entry name" value="Prot_kinase_dom"/>
</dbReference>
<dbReference type="Gene3D" id="3.30.200.20">
    <property type="entry name" value="Phosphorylase Kinase, domain 1"/>
    <property type="match status" value="1"/>
</dbReference>
<keyword evidence="2 5" id="KW-0547">Nucleotide-binding</keyword>
<evidence type="ECO:0000256" key="7">
    <source>
        <dbReference type="SAM" id="MobiDB-lite"/>
    </source>
</evidence>
<dbReference type="AlphaFoldDB" id="A0A835ZFS3"/>
<dbReference type="PROSITE" id="PS50011">
    <property type="entry name" value="PROTEIN_KINASE_DOM"/>
    <property type="match status" value="1"/>
</dbReference>
<dbReference type="Pfam" id="PF00069">
    <property type="entry name" value="Pkinase"/>
    <property type="match status" value="1"/>
</dbReference>
<name>A0A835ZFS3_9STRA</name>
<dbReference type="InterPro" id="IPR051681">
    <property type="entry name" value="Ser/Thr_Kinases-Pseudokinases"/>
</dbReference>
<dbReference type="PANTHER" id="PTHR44329">
    <property type="entry name" value="SERINE/THREONINE-PROTEIN KINASE TNNI3K-RELATED"/>
    <property type="match status" value="1"/>
</dbReference>
<dbReference type="InterPro" id="IPR011009">
    <property type="entry name" value="Kinase-like_dom_sf"/>
</dbReference>
<reference evidence="9" key="1">
    <citation type="submission" date="2021-02" db="EMBL/GenBank/DDBJ databases">
        <title>First Annotated Genome of the Yellow-green Alga Tribonema minus.</title>
        <authorList>
            <person name="Mahan K.M."/>
        </authorList>
    </citation>
    <scope>NUCLEOTIDE SEQUENCE</scope>
    <source>
        <strain evidence="9">UTEX B ZZ1240</strain>
    </source>
</reference>
<keyword evidence="1" id="KW-0808">Transferase</keyword>
<proteinExistence type="inferred from homology"/>
<sequence length="253" mass="27957">MDAARLEVGAVIGVGSYAEVRRGAYRGTPVAVKTLKAADARALQRFRAEILLMKDLRHPNIVMLLGASWSTGRLMMVVELFERGNLADVLDAAQLTWRQKFSMLEDIARGMAYLHSARYYDEATQTYQTCIIHRDLKPQNMLVTATLGIKITDFGEARVVDNDYTMTQVGTLLYIAPEIVRGDKYDEKCDVYSFAVVLLGMLQLREHVFDLFVAALRELREEDVSNSGGGSGGGGSAVRRLSRSGRGSDKGQA</sequence>
<dbReference type="Gene3D" id="1.10.510.10">
    <property type="entry name" value="Transferase(Phosphotransferase) domain 1"/>
    <property type="match status" value="1"/>
</dbReference>
<comment type="caution">
    <text evidence="9">The sequence shown here is derived from an EMBL/GenBank/DDBJ whole genome shotgun (WGS) entry which is preliminary data.</text>
</comment>
<dbReference type="PROSITE" id="PS00108">
    <property type="entry name" value="PROTEIN_KINASE_ST"/>
    <property type="match status" value="1"/>
</dbReference>
<dbReference type="PROSITE" id="PS00107">
    <property type="entry name" value="PROTEIN_KINASE_ATP"/>
    <property type="match status" value="1"/>
</dbReference>
<accession>A0A835ZFS3</accession>
<evidence type="ECO:0000256" key="4">
    <source>
        <dbReference type="ARBA" id="ARBA00022840"/>
    </source>
</evidence>
<dbReference type="FunFam" id="3.30.200.20:FF:000180">
    <property type="entry name" value="serine/threonine-protein kinase STY46-like"/>
    <property type="match status" value="1"/>
</dbReference>
<evidence type="ECO:0000256" key="6">
    <source>
        <dbReference type="RuleBase" id="RU000304"/>
    </source>
</evidence>